<dbReference type="CDD" id="cd04640">
    <property type="entry name" value="CBS_pair_proteobact"/>
    <property type="match status" value="1"/>
</dbReference>
<sequence length="195" mass="21632">MARYTLVPSHALTDDAVVHRFRQGLPQRVTLEDPAVDVMTDFRRVEAVTVSAETAMDAALQKMIHSGVRLLIVVSDDDQIQGVVTARDILGERPVKAVSEQRIAHSELTVRHVMTHRNDISAIDHYDVVLARVGDIVATLREAGRQHGLVVEFENGRELVRGVFSLTQIGRQLGVEISAEGPVQSFARIEKLLNR</sequence>
<dbReference type="OrthoDB" id="5295117at2"/>
<keyword evidence="1" id="KW-0129">CBS domain</keyword>
<organism evidence="3 4">
    <name type="scientific">Ectothiorhodospira magna</name>
    <dbReference type="NCBI Taxonomy" id="867345"/>
    <lineage>
        <taxon>Bacteria</taxon>
        <taxon>Pseudomonadati</taxon>
        <taxon>Pseudomonadota</taxon>
        <taxon>Gammaproteobacteria</taxon>
        <taxon>Chromatiales</taxon>
        <taxon>Ectothiorhodospiraceae</taxon>
        <taxon>Ectothiorhodospira</taxon>
    </lineage>
</organism>
<dbReference type="RefSeq" id="WP_090206926.1">
    <property type="nucleotide sequence ID" value="NZ_FOFO01000016.1"/>
</dbReference>
<dbReference type="Gene3D" id="3.10.580.10">
    <property type="entry name" value="CBS-domain"/>
    <property type="match status" value="1"/>
</dbReference>
<reference evidence="3 4" key="1">
    <citation type="submission" date="2016-10" db="EMBL/GenBank/DDBJ databases">
        <authorList>
            <person name="de Groot N.N."/>
        </authorList>
    </citation>
    <scope>NUCLEOTIDE SEQUENCE [LARGE SCALE GENOMIC DNA]</scope>
    <source>
        <strain evidence="3 4">B7-7</strain>
    </source>
</reference>
<dbReference type="AlphaFoldDB" id="A0A1H9D7R9"/>
<keyword evidence="4" id="KW-1185">Reference proteome</keyword>
<dbReference type="PROSITE" id="PS51371">
    <property type="entry name" value="CBS"/>
    <property type="match status" value="1"/>
</dbReference>
<protein>
    <submittedName>
        <fullName evidence="3">CBS domain-containing protein</fullName>
    </submittedName>
</protein>
<dbReference type="Pfam" id="PF00571">
    <property type="entry name" value="CBS"/>
    <property type="match status" value="1"/>
</dbReference>
<evidence type="ECO:0000313" key="3">
    <source>
        <dbReference type="EMBL" id="SEQ08903.1"/>
    </source>
</evidence>
<gene>
    <name evidence="3" type="ORF">SAMN05421693_11641</name>
</gene>
<dbReference type="SMART" id="SM00116">
    <property type="entry name" value="CBS"/>
    <property type="match status" value="1"/>
</dbReference>
<evidence type="ECO:0000313" key="4">
    <source>
        <dbReference type="Proteomes" id="UP000199496"/>
    </source>
</evidence>
<dbReference type="STRING" id="867345.SAMN05421693_11641"/>
<evidence type="ECO:0000259" key="2">
    <source>
        <dbReference type="PROSITE" id="PS51371"/>
    </source>
</evidence>
<proteinExistence type="predicted"/>
<name>A0A1H9D7R9_9GAMM</name>
<dbReference type="Proteomes" id="UP000199496">
    <property type="component" value="Unassembled WGS sequence"/>
</dbReference>
<dbReference type="EMBL" id="FOFO01000016">
    <property type="protein sequence ID" value="SEQ08903.1"/>
    <property type="molecule type" value="Genomic_DNA"/>
</dbReference>
<dbReference type="SUPFAM" id="SSF54631">
    <property type="entry name" value="CBS-domain pair"/>
    <property type="match status" value="1"/>
</dbReference>
<dbReference type="InterPro" id="IPR000644">
    <property type="entry name" value="CBS_dom"/>
</dbReference>
<feature type="domain" description="CBS" evidence="2">
    <location>
        <begin position="39"/>
        <end position="100"/>
    </location>
</feature>
<evidence type="ECO:0000256" key="1">
    <source>
        <dbReference type="PROSITE-ProRule" id="PRU00703"/>
    </source>
</evidence>
<dbReference type="InterPro" id="IPR046342">
    <property type="entry name" value="CBS_dom_sf"/>
</dbReference>
<accession>A0A1H9D7R9</accession>